<evidence type="ECO:0000313" key="3">
    <source>
        <dbReference type="EMBL" id="KAJ8467977.1"/>
    </source>
</evidence>
<evidence type="ECO:0000256" key="1">
    <source>
        <dbReference type="SAM" id="Coils"/>
    </source>
</evidence>
<comment type="caution">
    <text evidence="3">The sequence shown here is derived from an EMBL/GenBank/DDBJ whole genome shotgun (WGS) entry which is preliminary data.</text>
</comment>
<feature type="compositionally biased region" description="Basic and acidic residues" evidence="2">
    <location>
        <begin position="97"/>
        <end position="136"/>
    </location>
</feature>
<feature type="region of interest" description="Disordered" evidence="2">
    <location>
        <begin position="91"/>
        <end position="164"/>
    </location>
</feature>
<accession>A0AAV8Q417</accession>
<gene>
    <name evidence="3" type="ORF">OPV22_030529</name>
</gene>
<dbReference type="PANTHER" id="PTHR31016">
    <property type="entry name" value="OS04G0228100 PROTEIN"/>
    <property type="match status" value="1"/>
</dbReference>
<sequence>MEVSAALAISPSSDERLWSRLRDRVDSILDNRGPKIDLPPSSSCRVESECGKRLREDSELLIKGFDSVSSSLSQLSSTLSSTQQRVTYLTKSSVAEELPRECQKPQSEEPKAKRHCDSTELLTKDEANSSNKHEAAAPKSSADNNKLANPNEGDNEIASNPMQNATMKKAKTLAVMMATKASYLSRELKTIKSELSFMQERCNLLEEENRRFQEDFDKGVRPEEDDLVRLQLEVLLAEKSRLANENANLMRENQCLHQLVEYHHLTSQDLSASYEQAAIHGMCLDFSSPIPKSDIDDENGHSDCEVPLTPSTDLMLGTVRIITPPPHTPSLAMPPAIDAHD</sequence>
<name>A0AAV8Q417_ENSVE</name>
<dbReference type="AlphaFoldDB" id="A0AAV8Q417"/>
<evidence type="ECO:0000256" key="2">
    <source>
        <dbReference type="SAM" id="MobiDB-lite"/>
    </source>
</evidence>
<dbReference type="PANTHER" id="PTHR31016:SF2">
    <property type="entry name" value="OS04G0228100 PROTEIN"/>
    <property type="match status" value="1"/>
</dbReference>
<feature type="coiled-coil region" evidence="1">
    <location>
        <begin position="188"/>
        <end position="259"/>
    </location>
</feature>
<keyword evidence="4" id="KW-1185">Reference proteome</keyword>
<reference evidence="3 4" key="1">
    <citation type="submission" date="2022-12" db="EMBL/GenBank/DDBJ databases">
        <title>Chromosome-scale assembly of the Ensete ventricosum genome.</title>
        <authorList>
            <person name="Dussert Y."/>
            <person name="Stocks J."/>
            <person name="Wendawek A."/>
            <person name="Woldeyes F."/>
            <person name="Nichols R.A."/>
            <person name="Borrell J.S."/>
        </authorList>
    </citation>
    <scope>NUCLEOTIDE SEQUENCE [LARGE SCALE GENOMIC DNA]</scope>
    <source>
        <strain evidence="4">cv. Maze</strain>
        <tissue evidence="3">Seeds</tissue>
    </source>
</reference>
<organism evidence="3 4">
    <name type="scientific">Ensete ventricosum</name>
    <name type="common">Abyssinian banana</name>
    <name type="synonym">Musa ensete</name>
    <dbReference type="NCBI Taxonomy" id="4639"/>
    <lineage>
        <taxon>Eukaryota</taxon>
        <taxon>Viridiplantae</taxon>
        <taxon>Streptophyta</taxon>
        <taxon>Embryophyta</taxon>
        <taxon>Tracheophyta</taxon>
        <taxon>Spermatophyta</taxon>
        <taxon>Magnoliopsida</taxon>
        <taxon>Liliopsida</taxon>
        <taxon>Zingiberales</taxon>
        <taxon>Musaceae</taxon>
        <taxon>Ensete</taxon>
    </lineage>
</organism>
<dbReference type="Proteomes" id="UP001222027">
    <property type="component" value="Unassembled WGS sequence"/>
</dbReference>
<keyword evidence="1" id="KW-0175">Coiled coil</keyword>
<protein>
    <submittedName>
        <fullName evidence="3">Uncharacterized protein</fullName>
    </submittedName>
</protein>
<dbReference type="EMBL" id="JAQQAF010000008">
    <property type="protein sequence ID" value="KAJ8467977.1"/>
    <property type="molecule type" value="Genomic_DNA"/>
</dbReference>
<evidence type="ECO:0000313" key="4">
    <source>
        <dbReference type="Proteomes" id="UP001222027"/>
    </source>
</evidence>
<proteinExistence type="predicted"/>